<reference evidence="3" key="1">
    <citation type="submission" date="2017-09" db="EMBL/GenBank/DDBJ databases">
        <title>Depth-based differentiation of microbial function through sediment-hosted aquifers and enrichment of novel symbionts in the deep terrestrial subsurface.</title>
        <authorList>
            <person name="Probst A.J."/>
            <person name="Ladd B."/>
            <person name="Jarett J.K."/>
            <person name="Geller-Mcgrath D.E."/>
            <person name="Sieber C.M.K."/>
            <person name="Emerson J.B."/>
            <person name="Anantharaman K."/>
            <person name="Thomas B.C."/>
            <person name="Malmstrom R."/>
            <person name="Stieglmeier M."/>
            <person name="Klingl A."/>
            <person name="Woyke T."/>
            <person name="Ryan C.M."/>
            <person name="Banfield J.F."/>
        </authorList>
    </citation>
    <scope>NUCLEOTIDE SEQUENCE [LARGE SCALE GENOMIC DNA]</scope>
</reference>
<organism evidence="2 3">
    <name type="scientific">Candidatus Shapirobacteria bacterium CG09_land_8_20_14_0_10_38_17</name>
    <dbReference type="NCBI Taxonomy" id="1974884"/>
    <lineage>
        <taxon>Bacteria</taxon>
        <taxon>Candidatus Shapironibacteriota</taxon>
    </lineage>
</organism>
<dbReference type="EMBL" id="PEZH01000011">
    <property type="protein sequence ID" value="PIS15306.1"/>
    <property type="molecule type" value="Genomic_DNA"/>
</dbReference>
<dbReference type="Proteomes" id="UP000231282">
    <property type="component" value="Unassembled WGS sequence"/>
</dbReference>
<evidence type="ECO:0000313" key="2">
    <source>
        <dbReference type="EMBL" id="PIS15306.1"/>
    </source>
</evidence>
<accession>A0A2H0WRM5</accession>
<proteinExistence type="predicted"/>
<dbReference type="Gene3D" id="3.10.50.30">
    <property type="entry name" value="Transcription elongation factor, GreA/GreB, C-terminal domain"/>
    <property type="match status" value="1"/>
</dbReference>
<dbReference type="AlphaFoldDB" id="A0A2H0WRM5"/>
<sequence length="157" mass="17807">MDKKTLIKLARRELELRIASMKFHIQQEMEAYKQAPDARQTWSDTSRTQIGDIIGALQKQLVNEQKSLELFRVINEELSESLKLGSLARVDDQTEECFFLLVPRGGGKIEITELQTTIYFVSLDSPIGQALFGHIAGEVIEVKTPGGIRRLTVKEIY</sequence>
<gene>
    <name evidence="2" type="ORF">COT63_00665</name>
</gene>
<dbReference type="GO" id="GO:0003677">
    <property type="term" value="F:DNA binding"/>
    <property type="evidence" value="ECO:0007669"/>
    <property type="project" value="InterPro"/>
</dbReference>
<comment type="caution">
    <text evidence="2">The sequence shown here is derived from an EMBL/GenBank/DDBJ whole genome shotgun (WGS) entry which is preliminary data.</text>
</comment>
<dbReference type="SUPFAM" id="SSF54534">
    <property type="entry name" value="FKBP-like"/>
    <property type="match status" value="1"/>
</dbReference>
<feature type="domain" description="Transcription elongation factor GreA/GreB C-terminal" evidence="1">
    <location>
        <begin position="119"/>
        <end position="156"/>
    </location>
</feature>
<evidence type="ECO:0000313" key="3">
    <source>
        <dbReference type="Proteomes" id="UP000231282"/>
    </source>
</evidence>
<dbReference type="InterPro" id="IPR036953">
    <property type="entry name" value="GreA/GreB_C_sf"/>
</dbReference>
<dbReference type="GO" id="GO:0032784">
    <property type="term" value="P:regulation of DNA-templated transcription elongation"/>
    <property type="evidence" value="ECO:0007669"/>
    <property type="project" value="InterPro"/>
</dbReference>
<dbReference type="InterPro" id="IPR001437">
    <property type="entry name" value="Tscrpt_elong_fac_GreA/B_C"/>
</dbReference>
<name>A0A2H0WRM5_9BACT</name>
<protein>
    <recommendedName>
        <fullName evidence="1">Transcription elongation factor GreA/GreB C-terminal domain-containing protein</fullName>
    </recommendedName>
</protein>
<dbReference type="Pfam" id="PF01272">
    <property type="entry name" value="GreA_GreB"/>
    <property type="match status" value="1"/>
</dbReference>
<evidence type="ECO:0000259" key="1">
    <source>
        <dbReference type="Pfam" id="PF01272"/>
    </source>
</evidence>